<gene>
    <name evidence="1" type="ORF">THAOC_32598</name>
</gene>
<name>K0RI61_THAOC</name>
<dbReference type="AlphaFoldDB" id="K0RI61"/>
<dbReference type="Proteomes" id="UP000266841">
    <property type="component" value="Unassembled WGS sequence"/>
</dbReference>
<proteinExistence type="predicted"/>
<organism evidence="1 2">
    <name type="scientific">Thalassiosira oceanica</name>
    <name type="common">Marine diatom</name>
    <dbReference type="NCBI Taxonomy" id="159749"/>
    <lineage>
        <taxon>Eukaryota</taxon>
        <taxon>Sar</taxon>
        <taxon>Stramenopiles</taxon>
        <taxon>Ochrophyta</taxon>
        <taxon>Bacillariophyta</taxon>
        <taxon>Coscinodiscophyceae</taxon>
        <taxon>Thalassiosirophycidae</taxon>
        <taxon>Thalassiosirales</taxon>
        <taxon>Thalassiosiraceae</taxon>
        <taxon>Thalassiosira</taxon>
    </lineage>
</organism>
<sequence length="410" mass="44946">MVSGDTAELDRPTRQGRWPWIAGKRGLQAAEGARGEANATKSHLTGTVDPEDDALLQELYWQTIAGNLPLYDLPNGKEGNRFVDNLSQIVKDVAAGKCNSEKMLCFPAFMLIKQFDGRNRNAKAVKELLSQRLDLWDIERYLALLRSVTDVWNRGNGTICGVRRKENKTDTSINSEDQVLSYWTRCEPLGHSRHFSSAPSPPKFDAMVKDGKLSAAMRMIEQKSGGGGGGKLYRHDDTDTKTGDQVIDVLRSKFPETVIPAASHFDPSTWGPPEDTPPVYLSEEDILLRAKKLNSAAGMDGVDGQTARYRITSFGDRSKRLRGQSPESQCSLRMRRRTTLCTGRLMTPGCWLPTRSLVYALSPADAFGCLLGMAGAVIDSGLKVKLVTHVETSSCCALGLEAVVAGNSSY</sequence>
<accession>K0RI61</accession>
<evidence type="ECO:0000313" key="1">
    <source>
        <dbReference type="EMBL" id="EJK48591.1"/>
    </source>
</evidence>
<dbReference type="EMBL" id="AGNL01045664">
    <property type="protein sequence ID" value="EJK48591.1"/>
    <property type="molecule type" value="Genomic_DNA"/>
</dbReference>
<evidence type="ECO:0000313" key="2">
    <source>
        <dbReference type="Proteomes" id="UP000266841"/>
    </source>
</evidence>
<comment type="caution">
    <text evidence="1">The sequence shown here is derived from an EMBL/GenBank/DDBJ whole genome shotgun (WGS) entry which is preliminary data.</text>
</comment>
<reference evidence="1 2" key="1">
    <citation type="journal article" date="2012" name="Genome Biol.">
        <title>Genome and low-iron response of an oceanic diatom adapted to chronic iron limitation.</title>
        <authorList>
            <person name="Lommer M."/>
            <person name="Specht M."/>
            <person name="Roy A.S."/>
            <person name="Kraemer L."/>
            <person name="Andreson R."/>
            <person name="Gutowska M.A."/>
            <person name="Wolf J."/>
            <person name="Bergner S.V."/>
            <person name="Schilhabel M.B."/>
            <person name="Klostermeier U.C."/>
            <person name="Beiko R.G."/>
            <person name="Rosenstiel P."/>
            <person name="Hippler M."/>
            <person name="Laroche J."/>
        </authorList>
    </citation>
    <scope>NUCLEOTIDE SEQUENCE [LARGE SCALE GENOMIC DNA]</scope>
    <source>
        <strain evidence="1 2">CCMP1005</strain>
    </source>
</reference>
<keyword evidence="2" id="KW-1185">Reference proteome</keyword>
<protein>
    <submittedName>
        <fullName evidence="1">Uncharacterized protein</fullName>
    </submittedName>
</protein>